<proteinExistence type="predicted"/>
<evidence type="ECO:0000256" key="4">
    <source>
        <dbReference type="ARBA" id="ARBA00023088"/>
    </source>
</evidence>
<evidence type="ECO:0000256" key="5">
    <source>
        <dbReference type="SAM" id="Phobius"/>
    </source>
</evidence>
<dbReference type="OrthoDB" id="5172478at2"/>
<dbReference type="InterPro" id="IPR019931">
    <property type="entry name" value="LPXTG_anchor"/>
</dbReference>
<organism evidence="7 8">
    <name type="scientific">Jiangella ureilytica</name>
    <dbReference type="NCBI Taxonomy" id="2530374"/>
    <lineage>
        <taxon>Bacteria</taxon>
        <taxon>Bacillati</taxon>
        <taxon>Actinomycetota</taxon>
        <taxon>Actinomycetes</taxon>
        <taxon>Jiangellales</taxon>
        <taxon>Jiangellaceae</taxon>
        <taxon>Jiangella</taxon>
    </lineage>
</organism>
<gene>
    <name evidence="7" type="ORF">E1212_08250</name>
</gene>
<keyword evidence="5" id="KW-0472">Membrane</keyword>
<evidence type="ECO:0000256" key="3">
    <source>
        <dbReference type="ARBA" id="ARBA00022729"/>
    </source>
</evidence>
<dbReference type="EMBL" id="SMKL01000014">
    <property type="protein sequence ID" value="TDC52575.1"/>
    <property type="molecule type" value="Genomic_DNA"/>
</dbReference>
<dbReference type="NCBIfam" id="TIGR01167">
    <property type="entry name" value="LPXTG_anchor"/>
    <property type="match status" value="1"/>
</dbReference>
<evidence type="ECO:0000256" key="2">
    <source>
        <dbReference type="ARBA" id="ARBA00022525"/>
    </source>
</evidence>
<dbReference type="Proteomes" id="UP000295621">
    <property type="component" value="Unassembled WGS sequence"/>
</dbReference>
<comment type="caution">
    <text evidence="7">The sequence shown here is derived from an EMBL/GenBank/DDBJ whole genome shotgun (WGS) entry which is preliminary data.</text>
</comment>
<keyword evidence="5" id="KW-0812">Transmembrane</keyword>
<evidence type="ECO:0000256" key="1">
    <source>
        <dbReference type="ARBA" id="ARBA00022512"/>
    </source>
</evidence>
<dbReference type="PROSITE" id="PS50847">
    <property type="entry name" value="GRAM_POS_ANCHORING"/>
    <property type="match status" value="1"/>
</dbReference>
<evidence type="ECO:0000259" key="6">
    <source>
        <dbReference type="PROSITE" id="PS50847"/>
    </source>
</evidence>
<protein>
    <submittedName>
        <fullName evidence="7">LPXTG cell wall anchor domain-containing protein</fullName>
    </submittedName>
</protein>
<keyword evidence="8" id="KW-1185">Reference proteome</keyword>
<keyword evidence="3" id="KW-0732">Signal</keyword>
<reference evidence="7 8" key="1">
    <citation type="submission" date="2019-02" db="EMBL/GenBank/DDBJ databases">
        <title>Draft genome sequences of novel Actinobacteria.</title>
        <authorList>
            <person name="Sahin N."/>
            <person name="Ay H."/>
            <person name="Saygin H."/>
        </authorList>
    </citation>
    <scope>NUCLEOTIDE SEQUENCE [LARGE SCALE GENOMIC DNA]</scope>
    <source>
        <strain evidence="7 8">KC603</strain>
    </source>
</reference>
<feature type="transmembrane region" description="Helical" evidence="5">
    <location>
        <begin position="423"/>
        <end position="441"/>
    </location>
</feature>
<name>A0A4V2XXB5_9ACTN</name>
<keyword evidence="2" id="KW-0964">Secreted</keyword>
<sequence>MIDFGVTLQEISGVAGSTTEAHASLENNQGLEVVGYSTDFTVPDGVTIAGIMGEDLVDGTERPDEGCTLVTPQRVECHTNATLGTTDNTTTIFEIELADDAAGVVGAATYSVTADEGGSETAEADVTVHEGVVDLEVAFDPLIGITAPPGADFEHTVRIRNVGNTAMAGASIDFQPGQGVTVTGVSATGLSGLELVDGTERPDEGCAVVDTHVECHTNATLAAPGTAEVTFQMRMPESAPSTGLGDTTVRVIGDNGGDGADATSVGLDVDLRMLDVTATPSVSGAAGDVVEIVVTARNNGVVPVTGRLAELAVPAGATITGVEGLDVLDEMTWVDEGCVQPTPQEASCLRLDSLAPGDVEEWTFQVRLDDDAPVGELGVAALHYEGYSEDYEAETVVTVTGAGDDTGGDGEELPDTGTSSTTVALAAMGLLLTGAVVALRARRA</sequence>
<dbReference type="AlphaFoldDB" id="A0A4V2XXB5"/>
<keyword evidence="5" id="KW-1133">Transmembrane helix</keyword>
<keyword evidence="4" id="KW-0572">Peptidoglycan-anchor</keyword>
<keyword evidence="1" id="KW-0134">Cell wall</keyword>
<evidence type="ECO:0000313" key="7">
    <source>
        <dbReference type="EMBL" id="TDC52575.1"/>
    </source>
</evidence>
<dbReference type="RefSeq" id="WP_131981181.1">
    <property type="nucleotide sequence ID" value="NZ_SMKL01000014.1"/>
</dbReference>
<accession>A0A4V2XXB5</accession>
<feature type="domain" description="Gram-positive cocci surface proteins LPxTG" evidence="6">
    <location>
        <begin position="413"/>
        <end position="444"/>
    </location>
</feature>
<evidence type="ECO:0000313" key="8">
    <source>
        <dbReference type="Proteomes" id="UP000295621"/>
    </source>
</evidence>